<accession>A0A2J0LT94</accession>
<dbReference type="AlphaFoldDB" id="A0A2J0LT94"/>
<dbReference type="SUPFAM" id="SSF56954">
    <property type="entry name" value="Outer membrane efflux proteins (OEP)"/>
    <property type="match status" value="1"/>
</dbReference>
<dbReference type="Proteomes" id="UP000231267">
    <property type="component" value="Unassembled WGS sequence"/>
</dbReference>
<evidence type="ECO:0000313" key="4">
    <source>
        <dbReference type="Proteomes" id="UP000231267"/>
    </source>
</evidence>
<name>A0A2J0LT94_9BACT</name>
<sequence>MNKVVLISLVFVLVSGFFFFNNYGFTQSESVETIEELIQEALQNNPYIQVALNEWKAAEYKIRSVKGLPDPMVKYGHFGESVETRVGPQENVFGASQKIPFPGKLGLKGKSQGKHAEMLKEKYEAAKREVIKNVKFVYYDIFWVDKAIQTTEGEKAILESLEKVAQRRYESNVTPQQDVIKAQVELSRLIDKLLLLRQNRKSLVAKLNSILNRAQDSELRSITDADPSGFKYEISQLHEIAKGSRQELIAANLDIERAEYEKSLARMDYLPDFTFGVDYIQVGSGETTMPNDGQDAWMGTVAVNIPIWFDKLNAQTKEKKAQLEAARKNYENVGNNVSYEVEDLYFKILTYKDIISLYKTALIPQSEQAFDAAKTGYETGKVDFLNWLDAERILLQTRLAYYKAIADYQKSIAYLERVVGVDL</sequence>
<dbReference type="GO" id="GO:0015562">
    <property type="term" value="F:efflux transmembrane transporter activity"/>
    <property type="evidence" value="ECO:0007669"/>
    <property type="project" value="InterPro"/>
</dbReference>
<organism evidence="3 4">
    <name type="scientific">Candidatus Taenaricola geysiri</name>
    <dbReference type="NCBI Taxonomy" id="1974752"/>
    <lineage>
        <taxon>Bacteria</taxon>
        <taxon>Pseudomonadati</taxon>
        <taxon>Candidatus Omnitrophota</taxon>
        <taxon>Candidatus Taenaricola</taxon>
    </lineage>
</organism>
<dbReference type="EMBL" id="PFGP01000001">
    <property type="protein sequence ID" value="PIW67047.1"/>
    <property type="molecule type" value="Genomic_DNA"/>
</dbReference>
<proteinExistence type="inferred from homology"/>
<evidence type="ECO:0000256" key="1">
    <source>
        <dbReference type="ARBA" id="ARBA00007613"/>
    </source>
</evidence>
<evidence type="ECO:0008006" key="5">
    <source>
        <dbReference type="Google" id="ProtNLM"/>
    </source>
</evidence>
<dbReference type="Pfam" id="PF02321">
    <property type="entry name" value="OEP"/>
    <property type="match status" value="2"/>
</dbReference>
<protein>
    <recommendedName>
        <fullName evidence="5">TolC family protein</fullName>
    </recommendedName>
</protein>
<comment type="caution">
    <text evidence="3">The sequence shown here is derived from an EMBL/GenBank/DDBJ whole genome shotgun (WGS) entry which is preliminary data.</text>
</comment>
<dbReference type="InterPro" id="IPR003423">
    <property type="entry name" value="OMP_efflux"/>
</dbReference>
<feature type="coiled-coil region" evidence="2">
    <location>
        <begin position="309"/>
        <end position="336"/>
    </location>
</feature>
<gene>
    <name evidence="3" type="ORF">COW11_00035</name>
</gene>
<reference evidence="3 4" key="1">
    <citation type="submission" date="2017-09" db="EMBL/GenBank/DDBJ databases">
        <title>Depth-based differentiation of microbial function through sediment-hosted aquifers and enrichment of novel symbionts in the deep terrestrial subsurface.</title>
        <authorList>
            <person name="Probst A.J."/>
            <person name="Ladd B."/>
            <person name="Jarett J.K."/>
            <person name="Geller-Mcgrath D.E."/>
            <person name="Sieber C.M."/>
            <person name="Emerson J.B."/>
            <person name="Anantharaman K."/>
            <person name="Thomas B.C."/>
            <person name="Malmstrom R."/>
            <person name="Stieglmeier M."/>
            <person name="Klingl A."/>
            <person name="Woyke T."/>
            <person name="Ryan C.M."/>
            <person name="Banfield J.F."/>
        </authorList>
    </citation>
    <scope>NUCLEOTIDE SEQUENCE [LARGE SCALE GENOMIC DNA]</scope>
    <source>
        <strain evidence="3">CG12_big_fil_rev_8_21_14_0_65_43_15</strain>
    </source>
</reference>
<dbReference type="PANTHER" id="PTHR30203">
    <property type="entry name" value="OUTER MEMBRANE CATION EFFLUX PROTEIN"/>
    <property type="match status" value="1"/>
</dbReference>
<dbReference type="PANTHER" id="PTHR30203:SF24">
    <property type="entry name" value="BLR4935 PROTEIN"/>
    <property type="match status" value="1"/>
</dbReference>
<keyword evidence="2" id="KW-0175">Coiled coil</keyword>
<comment type="similarity">
    <text evidence="1">Belongs to the outer membrane factor (OMF) (TC 1.B.17) family.</text>
</comment>
<dbReference type="InterPro" id="IPR010131">
    <property type="entry name" value="MdtP/NodT-like"/>
</dbReference>
<dbReference type="Gene3D" id="1.20.1600.10">
    <property type="entry name" value="Outer membrane efflux proteins (OEP)"/>
    <property type="match status" value="1"/>
</dbReference>
<evidence type="ECO:0000313" key="3">
    <source>
        <dbReference type="EMBL" id="PIW67047.1"/>
    </source>
</evidence>
<evidence type="ECO:0000256" key="2">
    <source>
        <dbReference type="SAM" id="Coils"/>
    </source>
</evidence>